<dbReference type="Gene3D" id="3.40.50.880">
    <property type="match status" value="1"/>
</dbReference>
<dbReference type="PANTHER" id="PTHR42733:SF12">
    <property type="entry name" value="PROTEINASE"/>
    <property type="match status" value="1"/>
</dbReference>
<dbReference type="NCBIfam" id="TIGR01382">
    <property type="entry name" value="PfpI"/>
    <property type="match status" value="1"/>
</dbReference>
<dbReference type="KEGG" id="ccn:H924_01835"/>
<dbReference type="Proteomes" id="UP000011760">
    <property type="component" value="Chromosome"/>
</dbReference>
<organism evidence="3 4">
    <name type="scientific">Corynebacterium callunae DSM 20147</name>
    <dbReference type="NCBI Taxonomy" id="1121353"/>
    <lineage>
        <taxon>Bacteria</taxon>
        <taxon>Bacillati</taxon>
        <taxon>Actinomycetota</taxon>
        <taxon>Actinomycetes</taxon>
        <taxon>Mycobacteriales</taxon>
        <taxon>Corynebacteriaceae</taxon>
        <taxon>Corynebacterium</taxon>
    </lineage>
</organism>
<dbReference type="OrthoDB" id="9792284at2"/>
<dbReference type="InterPro" id="IPR029062">
    <property type="entry name" value="Class_I_gatase-like"/>
</dbReference>
<name>M1TNB4_9CORY</name>
<dbReference type="PANTHER" id="PTHR42733">
    <property type="entry name" value="DJ-1 PROTEIN"/>
    <property type="match status" value="1"/>
</dbReference>
<dbReference type="STRING" id="1121353.H924_01835"/>
<evidence type="ECO:0000313" key="4">
    <source>
        <dbReference type="Proteomes" id="UP000011760"/>
    </source>
</evidence>
<comment type="similarity">
    <text evidence="1">Belongs to the peptidase C56 family.</text>
</comment>
<dbReference type="eggNOG" id="COG0693">
    <property type="taxonomic scope" value="Bacteria"/>
</dbReference>
<sequence>MAKNILVISTEFGTERDELTVPVEKLKELGHQVTVATPTGKPVQTVLGDKDWDFVFPADATIQEVGAEKFDVIVLPGGTVNADQARINTDIQAILKAQAAGGRAIAAICHAPWVLIDATLAPKKNLTSYTSIKIDLENAGAQWSDVPVKVCNAGDWKLITSRNPGDLEEFVAAIDQA</sequence>
<protein>
    <recommendedName>
        <fullName evidence="2">DJ-1/PfpI domain-containing protein</fullName>
    </recommendedName>
</protein>
<dbReference type="InterPro" id="IPR002818">
    <property type="entry name" value="DJ-1/PfpI"/>
</dbReference>
<dbReference type="PROSITE" id="PS51276">
    <property type="entry name" value="PEPTIDASE_C56_PFPI"/>
    <property type="match status" value="1"/>
</dbReference>
<reference evidence="3 4" key="1">
    <citation type="submission" date="2013-02" db="EMBL/GenBank/DDBJ databases">
        <title>The complete genome sequence of Corynebacterium callunae DSM 20147.</title>
        <authorList>
            <person name="Ruckert C."/>
            <person name="Albersmeier A."/>
            <person name="Kalinowski J."/>
        </authorList>
    </citation>
    <scope>NUCLEOTIDE SEQUENCE [LARGE SCALE GENOMIC DNA]</scope>
    <source>
        <strain evidence="3 4">DSM 20147</strain>
    </source>
</reference>
<gene>
    <name evidence="3" type="ORF">H924_01835</name>
</gene>
<dbReference type="Pfam" id="PF01965">
    <property type="entry name" value="DJ-1_PfpI"/>
    <property type="match status" value="1"/>
</dbReference>
<keyword evidence="4" id="KW-1185">Reference proteome</keyword>
<feature type="domain" description="DJ-1/PfpI" evidence="2">
    <location>
        <begin position="4"/>
        <end position="174"/>
    </location>
</feature>
<dbReference type="PATRIC" id="fig|1121353.3.peg.382"/>
<accession>M1TNB4</accession>
<evidence type="ECO:0000256" key="1">
    <source>
        <dbReference type="ARBA" id="ARBA00008542"/>
    </source>
</evidence>
<proteinExistence type="inferred from homology"/>
<dbReference type="InterPro" id="IPR006286">
    <property type="entry name" value="C56_PfpI-like"/>
</dbReference>
<evidence type="ECO:0000313" key="3">
    <source>
        <dbReference type="EMBL" id="AGG65821.1"/>
    </source>
</evidence>
<dbReference type="AlphaFoldDB" id="M1TNB4"/>
<dbReference type="EMBL" id="CP004354">
    <property type="protein sequence ID" value="AGG65821.1"/>
    <property type="molecule type" value="Genomic_DNA"/>
</dbReference>
<evidence type="ECO:0000259" key="2">
    <source>
        <dbReference type="Pfam" id="PF01965"/>
    </source>
</evidence>
<dbReference type="HOGENOM" id="CLU_000445_44_4_11"/>
<dbReference type="RefSeq" id="WP_015650273.1">
    <property type="nucleotide sequence ID" value="NC_020506.1"/>
</dbReference>
<dbReference type="SUPFAM" id="SSF52317">
    <property type="entry name" value="Class I glutamine amidotransferase-like"/>
    <property type="match status" value="1"/>
</dbReference>